<proteinExistence type="predicted"/>
<name>A0A4Y2PXD0_ARAVE</name>
<sequence>MSSLPSLTLSPYPPKMQATATRGCLAHDGKFNMHQIHIQQPPNTTTAKYNNRQIQQPPNTTTTKYNNREIQQISNSRSLDVEAETLLRTGLTRCRAK</sequence>
<protein>
    <submittedName>
        <fullName evidence="2">Uncharacterized protein</fullName>
    </submittedName>
</protein>
<organism evidence="2 3">
    <name type="scientific">Araneus ventricosus</name>
    <name type="common">Orbweaver spider</name>
    <name type="synonym">Epeira ventricosa</name>
    <dbReference type="NCBI Taxonomy" id="182803"/>
    <lineage>
        <taxon>Eukaryota</taxon>
        <taxon>Metazoa</taxon>
        <taxon>Ecdysozoa</taxon>
        <taxon>Arthropoda</taxon>
        <taxon>Chelicerata</taxon>
        <taxon>Arachnida</taxon>
        <taxon>Araneae</taxon>
        <taxon>Araneomorphae</taxon>
        <taxon>Entelegynae</taxon>
        <taxon>Araneoidea</taxon>
        <taxon>Araneidae</taxon>
        <taxon>Araneus</taxon>
    </lineage>
</organism>
<feature type="region of interest" description="Disordered" evidence="1">
    <location>
        <begin position="42"/>
        <end position="65"/>
    </location>
</feature>
<dbReference type="Proteomes" id="UP000499080">
    <property type="component" value="Unassembled WGS sequence"/>
</dbReference>
<comment type="caution">
    <text evidence="2">The sequence shown here is derived from an EMBL/GenBank/DDBJ whole genome shotgun (WGS) entry which is preliminary data.</text>
</comment>
<accession>A0A4Y2PXD0</accession>
<evidence type="ECO:0000313" key="2">
    <source>
        <dbReference type="EMBL" id="GBN56558.1"/>
    </source>
</evidence>
<evidence type="ECO:0000256" key="1">
    <source>
        <dbReference type="SAM" id="MobiDB-lite"/>
    </source>
</evidence>
<dbReference type="AlphaFoldDB" id="A0A4Y2PXD0"/>
<gene>
    <name evidence="2" type="ORF">AVEN_73412_1</name>
</gene>
<keyword evidence="3" id="KW-1185">Reference proteome</keyword>
<evidence type="ECO:0000313" key="3">
    <source>
        <dbReference type="Proteomes" id="UP000499080"/>
    </source>
</evidence>
<dbReference type="EMBL" id="BGPR01012545">
    <property type="protein sequence ID" value="GBN56558.1"/>
    <property type="molecule type" value="Genomic_DNA"/>
</dbReference>
<reference evidence="2 3" key="1">
    <citation type="journal article" date="2019" name="Sci. Rep.">
        <title>Orb-weaving spider Araneus ventricosus genome elucidates the spidroin gene catalogue.</title>
        <authorList>
            <person name="Kono N."/>
            <person name="Nakamura H."/>
            <person name="Ohtoshi R."/>
            <person name="Moran D.A.P."/>
            <person name="Shinohara A."/>
            <person name="Yoshida Y."/>
            <person name="Fujiwara M."/>
            <person name="Mori M."/>
            <person name="Tomita M."/>
            <person name="Arakawa K."/>
        </authorList>
    </citation>
    <scope>NUCLEOTIDE SEQUENCE [LARGE SCALE GENOMIC DNA]</scope>
</reference>